<dbReference type="InterPro" id="IPR046357">
    <property type="entry name" value="PPIase_dom_sf"/>
</dbReference>
<evidence type="ECO:0000256" key="3">
    <source>
        <dbReference type="ARBA" id="ARBA00022519"/>
    </source>
</evidence>
<keyword evidence="5" id="KW-0143">Chaperone</keyword>
<organism evidence="9">
    <name type="scientific">marine sediment metagenome</name>
    <dbReference type="NCBI Taxonomy" id="412755"/>
    <lineage>
        <taxon>unclassified sequences</taxon>
        <taxon>metagenomes</taxon>
        <taxon>ecological metagenomes</taxon>
    </lineage>
</organism>
<proteinExistence type="predicted"/>
<dbReference type="Gene3D" id="3.10.50.40">
    <property type="match status" value="1"/>
</dbReference>
<keyword evidence="3" id="KW-0997">Cell inner membrane</keyword>
<gene>
    <name evidence="9" type="ORF">LCGC14_2696810</name>
</gene>
<evidence type="ECO:0000256" key="2">
    <source>
        <dbReference type="ARBA" id="ARBA00022475"/>
    </source>
</evidence>
<protein>
    <recommendedName>
        <fullName evidence="6">Periplasmic chaperone PpiD</fullName>
    </recommendedName>
    <alternativeName>
        <fullName evidence="7">Periplasmic folding chaperone</fullName>
    </alternativeName>
</protein>
<evidence type="ECO:0000256" key="5">
    <source>
        <dbReference type="ARBA" id="ARBA00023186"/>
    </source>
</evidence>
<evidence type="ECO:0000256" key="1">
    <source>
        <dbReference type="ARBA" id="ARBA00004382"/>
    </source>
</evidence>
<accession>A0A0F9BRC6</accession>
<dbReference type="PANTHER" id="PTHR47529:SF1">
    <property type="entry name" value="PERIPLASMIC CHAPERONE PPID"/>
    <property type="match status" value="1"/>
</dbReference>
<dbReference type="InterPro" id="IPR052029">
    <property type="entry name" value="PpiD_chaperone"/>
</dbReference>
<dbReference type="GO" id="GO:0003755">
    <property type="term" value="F:peptidyl-prolyl cis-trans isomerase activity"/>
    <property type="evidence" value="ECO:0007669"/>
    <property type="project" value="InterPro"/>
</dbReference>
<dbReference type="Pfam" id="PF00639">
    <property type="entry name" value="Rotamase"/>
    <property type="match status" value="1"/>
</dbReference>
<name>A0A0F9BRC6_9ZZZZ</name>
<reference evidence="9" key="1">
    <citation type="journal article" date="2015" name="Nature">
        <title>Complex archaea that bridge the gap between prokaryotes and eukaryotes.</title>
        <authorList>
            <person name="Spang A."/>
            <person name="Saw J.H."/>
            <person name="Jorgensen S.L."/>
            <person name="Zaremba-Niedzwiedzka K."/>
            <person name="Martijn J."/>
            <person name="Lind A.E."/>
            <person name="van Eijk R."/>
            <person name="Schleper C."/>
            <person name="Guy L."/>
            <person name="Ettema T.J."/>
        </authorList>
    </citation>
    <scope>NUCLEOTIDE SEQUENCE</scope>
</reference>
<keyword evidence="2" id="KW-1003">Cell membrane</keyword>
<evidence type="ECO:0000313" key="9">
    <source>
        <dbReference type="EMBL" id="KKK93044.1"/>
    </source>
</evidence>
<keyword evidence="4" id="KW-0472">Membrane</keyword>
<dbReference type="EMBL" id="LAZR01047943">
    <property type="protein sequence ID" value="KKK93044.1"/>
    <property type="molecule type" value="Genomic_DNA"/>
</dbReference>
<evidence type="ECO:0000256" key="7">
    <source>
        <dbReference type="ARBA" id="ARBA00042775"/>
    </source>
</evidence>
<dbReference type="PROSITE" id="PS50198">
    <property type="entry name" value="PPIC_PPIASE_2"/>
    <property type="match status" value="1"/>
</dbReference>
<feature type="domain" description="PpiC" evidence="8">
    <location>
        <begin position="48"/>
        <end position="161"/>
    </location>
</feature>
<dbReference type="SUPFAM" id="SSF54534">
    <property type="entry name" value="FKBP-like"/>
    <property type="match status" value="1"/>
</dbReference>
<dbReference type="InterPro" id="IPR000297">
    <property type="entry name" value="PPIase_PpiC"/>
</dbReference>
<comment type="caution">
    <text evidence="9">The sequence shown here is derived from an EMBL/GenBank/DDBJ whole genome shotgun (WGS) entry which is preliminary data.</text>
</comment>
<dbReference type="AlphaFoldDB" id="A0A0F9BRC6"/>
<comment type="subcellular location">
    <subcellularLocation>
        <location evidence="1">Cell inner membrane</location>
        <topology evidence="1">Single-pass type II membrane protein</topology>
        <orientation evidence="1">Periplasmic side</orientation>
    </subcellularLocation>
</comment>
<sequence length="166" mass="18910">TLKDVLKAQRRDLTIRYYLRLKFYPAIVITRRMLWNYYRRHKDEFSTGKQVQMQIIAAPFDTFLKKGVAEPTEAELQAAKTSAIKLLTLALNELNAGKDFALVARTHSRGIKAREGGLWPMMAKGNKAEEKVEEVAFELKEAQHSGIIEDKQGCYIVKAVKVKLQG</sequence>
<dbReference type="GO" id="GO:0005886">
    <property type="term" value="C:plasma membrane"/>
    <property type="evidence" value="ECO:0007669"/>
    <property type="project" value="UniProtKB-SubCell"/>
</dbReference>
<evidence type="ECO:0000256" key="6">
    <source>
        <dbReference type="ARBA" id="ARBA00040743"/>
    </source>
</evidence>
<evidence type="ECO:0000259" key="8">
    <source>
        <dbReference type="PROSITE" id="PS50198"/>
    </source>
</evidence>
<feature type="non-terminal residue" evidence="9">
    <location>
        <position position="1"/>
    </location>
</feature>
<dbReference type="PANTHER" id="PTHR47529">
    <property type="entry name" value="PEPTIDYL-PROLYL CIS-TRANS ISOMERASE D"/>
    <property type="match status" value="1"/>
</dbReference>
<evidence type="ECO:0000256" key="4">
    <source>
        <dbReference type="ARBA" id="ARBA00023136"/>
    </source>
</evidence>